<keyword evidence="2" id="KW-0899">Viral immunoevasion</keyword>
<accession>A0A172JHS9</accession>
<evidence type="ECO:0000259" key="5">
    <source>
        <dbReference type="SMART" id="SM00849"/>
    </source>
</evidence>
<comment type="similarity">
    <text evidence="4">Belongs to the anti-Pycsar protein Apyc1 family.</text>
</comment>
<gene>
    <name evidence="6" type="ORF">AR9_g022</name>
</gene>
<dbReference type="InterPro" id="IPR001279">
    <property type="entry name" value="Metallo-B-lactamas"/>
</dbReference>
<evidence type="ECO:0000256" key="3">
    <source>
        <dbReference type="ARBA" id="ARBA00034293"/>
    </source>
</evidence>
<feature type="domain" description="Metallo-beta-lactamase" evidence="5">
    <location>
        <begin position="16"/>
        <end position="217"/>
    </location>
</feature>
<evidence type="ECO:0000313" key="7">
    <source>
        <dbReference type="Proteomes" id="UP000202618"/>
    </source>
</evidence>
<dbReference type="InterPro" id="IPR036866">
    <property type="entry name" value="RibonucZ/Hydroxyglut_hydro"/>
</dbReference>
<evidence type="ECO:0000313" key="6">
    <source>
        <dbReference type="EMBL" id="AMS01107.1"/>
    </source>
</evidence>
<dbReference type="SUPFAM" id="SSF56281">
    <property type="entry name" value="Metallo-hydrolase/oxidoreductase"/>
    <property type="match status" value="1"/>
</dbReference>
<dbReference type="Gene3D" id="3.60.15.10">
    <property type="entry name" value="Ribonuclease Z/Hydroxyacylglutathione hydrolase-like"/>
    <property type="match status" value="1"/>
</dbReference>
<dbReference type="RefSeq" id="YP_009282927.1">
    <property type="nucleotide sequence ID" value="NC_031039.1"/>
</dbReference>
<evidence type="ECO:0000256" key="2">
    <source>
        <dbReference type="ARBA" id="ARBA00023280"/>
    </source>
</evidence>
<proteinExistence type="inferred from homology"/>
<dbReference type="GO" id="GO:0052170">
    <property type="term" value="P:symbiont-mediated suppression of host innate immune response"/>
    <property type="evidence" value="ECO:0007669"/>
    <property type="project" value="UniProtKB-KW"/>
</dbReference>
<comment type="function">
    <text evidence="3">Counteracts the host Pycsar antiviral defense system. Phosphodiesterase that enables metal-dependent hydrolysis of host cyclic nucleotide Pycsar defense signals such as cCMP and cUMP.</text>
</comment>
<dbReference type="EMBL" id="KU878088">
    <property type="protein sequence ID" value="AMS01107.1"/>
    <property type="molecule type" value="Genomic_DNA"/>
</dbReference>
<dbReference type="KEGG" id="vg:29058741"/>
<dbReference type="GeneID" id="29058741"/>
<dbReference type="Pfam" id="PF23023">
    <property type="entry name" value="Anti-Pycsar_Apyc1"/>
    <property type="match status" value="1"/>
</dbReference>
<evidence type="ECO:0000256" key="4">
    <source>
        <dbReference type="ARBA" id="ARBA00034308"/>
    </source>
</evidence>
<dbReference type="PANTHER" id="PTHR42663:SF6">
    <property type="entry name" value="HYDROLASE C777.06C-RELATED"/>
    <property type="match status" value="1"/>
</dbReference>
<sequence length="240" mass="27470">MLNFIGTGSAFNTKLGNNSAFIKKDKTLFLIDCGSTTFSRMQEAKLLDDVEKIAVLLTHTHPDHVGSLGDLILYGYYSMGKLGEPNVTVYTPNLLRIENLLWSQGVSTKTYNLVQFFDKRFIRFGAQEIGLIALEVEHVLELNCFSYIINYDDKTIYYSGDSNEIPNQIIKMLENGKIDIFYQDTCKVDYSGNVHLSLKKLESLIKPEYRDKVYCMHLDNDFIEEEAWDLGFKVVESIIN</sequence>
<dbReference type="PANTHER" id="PTHR42663">
    <property type="entry name" value="HYDROLASE C777.06C-RELATED-RELATED"/>
    <property type="match status" value="1"/>
</dbReference>
<dbReference type="SMART" id="SM00849">
    <property type="entry name" value="Lactamase_B"/>
    <property type="match status" value="1"/>
</dbReference>
<dbReference type="Proteomes" id="UP000202618">
    <property type="component" value="Segment"/>
</dbReference>
<keyword evidence="1" id="KW-1090">Inhibition of host innate immune response by virus</keyword>
<organism evidence="6 7">
    <name type="scientific">Bacillus phage AR9</name>
    <dbReference type="NCBI Taxonomy" id="1815509"/>
    <lineage>
        <taxon>Viruses</taxon>
        <taxon>Duplodnaviria</taxon>
        <taxon>Heunggongvirae</taxon>
        <taxon>Uroviricota</taxon>
        <taxon>Caudoviricetes</taxon>
        <taxon>Takahashivirus</taxon>
        <taxon>Bacillus phage PBS1</taxon>
    </lineage>
</organism>
<name>A0A172JHS9_BPPB1</name>
<keyword evidence="1" id="KW-0945">Host-virus interaction</keyword>
<protein>
    <submittedName>
        <fullName evidence="6">Metallo-beta-lactamase superfamily protein</fullName>
    </submittedName>
</protein>
<dbReference type="OrthoDB" id="7571at10239"/>
<evidence type="ECO:0000256" key="1">
    <source>
        <dbReference type="ARBA" id="ARBA00022632"/>
    </source>
</evidence>
<reference evidence="6 7" key="1">
    <citation type="journal article" date="2016" name="Virology">
        <title>The genome of AR9, a giant transducing Bacillus phage encoding two multisubunit RNA polymerases.</title>
        <authorList>
            <person name="Lavysh D."/>
            <person name="Sokolova M."/>
            <person name="Minakhin L."/>
            <person name="Yakunina M."/>
            <person name="Artamonova T."/>
            <person name="Kozyavkin S."/>
            <person name="Makarova K.S."/>
            <person name="Koonin E.V."/>
            <person name="Severinov K."/>
        </authorList>
    </citation>
    <scope>NUCLEOTIDE SEQUENCE [LARGE SCALE GENOMIC DNA]</scope>
</reference>